<feature type="domain" description="PLD phosphodiesterase" evidence="6">
    <location>
        <begin position="394"/>
        <end position="416"/>
    </location>
</feature>
<dbReference type="GO" id="GO:0009395">
    <property type="term" value="P:phospholipid catabolic process"/>
    <property type="evidence" value="ECO:0007669"/>
    <property type="project" value="TreeGrafter"/>
</dbReference>
<keyword evidence="4" id="KW-0443">Lipid metabolism</keyword>
<evidence type="ECO:0000256" key="3">
    <source>
        <dbReference type="ARBA" id="ARBA00022801"/>
    </source>
</evidence>
<organism evidence="7 8">
    <name type="scientific">Knoellia flava</name>
    <dbReference type="NCBI Taxonomy" id="913969"/>
    <lineage>
        <taxon>Bacteria</taxon>
        <taxon>Bacillati</taxon>
        <taxon>Actinomycetota</taxon>
        <taxon>Actinomycetes</taxon>
        <taxon>Micrococcales</taxon>
        <taxon>Intrasporangiaceae</taxon>
        <taxon>Knoellia</taxon>
    </lineage>
</organism>
<dbReference type="RefSeq" id="WP_035947526.1">
    <property type="nucleotide sequence ID" value="NZ_BMEA01000001.1"/>
</dbReference>
<dbReference type="PANTHER" id="PTHR18896:SF76">
    <property type="entry name" value="PHOSPHOLIPASE"/>
    <property type="match status" value="1"/>
</dbReference>
<comment type="caution">
    <text evidence="7">The sequence shown here is derived from an EMBL/GenBank/DDBJ whole genome shotgun (WGS) entry which is preliminary data.</text>
</comment>
<proteinExistence type="predicted"/>
<dbReference type="GO" id="GO:0004630">
    <property type="term" value="F:phospholipase D activity"/>
    <property type="evidence" value="ECO:0007669"/>
    <property type="project" value="UniProtKB-EC"/>
</dbReference>
<dbReference type="EMBL" id="BMEA01000001">
    <property type="protein sequence ID" value="GGB65961.1"/>
    <property type="molecule type" value="Genomic_DNA"/>
</dbReference>
<sequence>MTDAPGPEVTRWLLTASERGNPHTTIDEPHPGEQAWSTGNSVRPLVDGASYFAELFDTIEATRPGDLVLFAGWRVDGDQQLTDDPSSTLLEVLDRAEDRGVQVRGLIWRSHTEQIDFSAEDNREVAEELADEDDEHAEVLLDMRVRRGGSHHQKFVVVRHGDDPSRDVAFVGGIDVAHSRRDDSGHRGDPQQQALADEYGPSPGWHDVQCAITGPAVADVETVFRERWDDPSPLTPAWHSRLRDRLSKVQHEPTPLPERLPAPPPVEGGTHVVQVLRTYPHRHLRRAYPFAPRGERSIARAHLKAIEQARHLIYLEEQYLWSSTVSLALAEALSANPELHLITVLPHRPDLSGMAELLQLEGRFEAIKQLTEAAPDRFAAYGIENHAGWPVYVHAKVVVIDDWYATIGSDNVNRRSWSHDSELAALVVDDAGTDHSPFARSLRLRLAAEHLDRPLTGPEHDAAMADCVPAAGMFAAYAEAGERLRAWHEGGMLGTRPSGRLRPVREPDIGRWPRRVLEVPQRLLGDPDGRPFELRRRHDY</sequence>
<feature type="region of interest" description="Disordered" evidence="5">
    <location>
        <begin position="178"/>
        <end position="206"/>
    </location>
</feature>
<reference evidence="7" key="1">
    <citation type="journal article" date="2014" name="Int. J. Syst. Evol. Microbiol.">
        <title>Complete genome sequence of Corynebacterium casei LMG S-19264T (=DSM 44701T), isolated from a smear-ripened cheese.</title>
        <authorList>
            <consortium name="US DOE Joint Genome Institute (JGI-PGF)"/>
            <person name="Walter F."/>
            <person name="Albersmeier A."/>
            <person name="Kalinowski J."/>
            <person name="Ruckert C."/>
        </authorList>
    </citation>
    <scope>NUCLEOTIDE SEQUENCE</scope>
    <source>
        <strain evidence="7">CGMCC 1.10749</strain>
    </source>
</reference>
<keyword evidence="2" id="KW-0677">Repeat</keyword>
<evidence type="ECO:0000256" key="4">
    <source>
        <dbReference type="ARBA" id="ARBA00023098"/>
    </source>
</evidence>
<dbReference type="Proteomes" id="UP000628079">
    <property type="component" value="Unassembled WGS sequence"/>
</dbReference>
<feature type="compositionally biased region" description="Pro residues" evidence="5">
    <location>
        <begin position="254"/>
        <end position="266"/>
    </location>
</feature>
<dbReference type="SUPFAM" id="SSF56024">
    <property type="entry name" value="Phospholipase D/nuclease"/>
    <property type="match status" value="2"/>
</dbReference>
<accession>A0A8H9FR78</accession>
<dbReference type="InterPro" id="IPR015679">
    <property type="entry name" value="PLipase_D_fam"/>
</dbReference>
<evidence type="ECO:0000313" key="7">
    <source>
        <dbReference type="EMBL" id="GGB65961.1"/>
    </source>
</evidence>
<protein>
    <submittedName>
        <fullName evidence="7">Phospholipase D</fullName>
    </submittedName>
</protein>
<dbReference type="CDD" id="cd09105">
    <property type="entry name" value="PLDc_vPLD1_2_like_2"/>
    <property type="match status" value="1"/>
</dbReference>
<dbReference type="AlphaFoldDB" id="A0A8H9FR78"/>
<evidence type="ECO:0000313" key="8">
    <source>
        <dbReference type="Proteomes" id="UP000628079"/>
    </source>
</evidence>
<evidence type="ECO:0000256" key="1">
    <source>
        <dbReference type="ARBA" id="ARBA00000798"/>
    </source>
</evidence>
<dbReference type="Gene3D" id="3.30.870.10">
    <property type="entry name" value="Endonuclease Chain A"/>
    <property type="match status" value="2"/>
</dbReference>
<dbReference type="PANTHER" id="PTHR18896">
    <property type="entry name" value="PHOSPHOLIPASE D"/>
    <property type="match status" value="1"/>
</dbReference>
<feature type="region of interest" description="Disordered" evidence="5">
    <location>
        <begin position="245"/>
        <end position="267"/>
    </location>
</feature>
<dbReference type="PROSITE" id="PS50035">
    <property type="entry name" value="PLD"/>
    <property type="match status" value="1"/>
</dbReference>
<keyword evidence="3" id="KW-0378">Hydrolase</keyword>
<gene>
    <name evidence="7" type="ORF">GCM10011314_01470</name>
</gene>
<evidence type="ECO:0000259" key="6">
    <source>
        <dbReference type="PROSITE" id="PS50035"/>
    </source>
</evidence>
<dbReference type="InterPro" id="IPR025202">
    <property type="entry name" value="PLD-like_dom"/>
</dbReference>
<reference evidence="7" key="2">
    <citation type="submission" date="2020-09" db="EMBL/GenBank/DDBJ databases">
        <authorList>
            <person name="Sun Q."/>
            <person name="Zhou Y."/>
        </authorList>
    </citation>
    <scope>NUCLEOTIDE SEQUENCE</scope>
    <source>
        <strain evidence="7">CGMCC 1.10749</strain>
    </source>
</reference>
<name>A0A8H9FR78_9MICO</name>
<evidence type="ECO:0000256" key="5">
    <source>
        <dbReference type="SAM" id="MobiDB-lite"/>
    </source>
</evidence>
<feature type="compositionally biased region" description="Basic and acidic residues" evidence="5">
    <location>
        <begin position="178"/>
        <end position="189"/>
    </location>
</feature>
<evidence type="ECO:0000256" key="2">
    <source>
        <dbReference type="ARBA" id="ARBA00022737"/>
    </source>
</evidence>
<dbReference type="Pfam" id="PF13091">
    <property type="entry name" value="PLDc_2"/>
    <property type="match status" value="1"/>
</dbReference>
<comment type="catalytic activity">
    <reaction evidence="1">
        <text>a 1,2-diacyl-sn-glycero-3-phosphocholine + H2O = a 1,2-diacyl-sn-glycero-3-phosphate + choline + H(+)</text>
        <dbReference type="Rhea" id="RHEA:14445"/>
        <dbReference type="ChEBI" id="CHEBI:15354"/>
        <dbReference type="ChEBI" id="CHEBI:15377"/>
        <dbReference type="ChEBI" id="CHEBI:15378"/>
        <dbReference type="ChEBI" id="CHEBI:57643"/>
        <dbReference type="ChEBI" id="CHEBI:58608"/>
        <dbReference type="EC" id="3.1.4.4"/>
    </reaction>
</comment>
<dbReference type="SMART" id="SM00155">
    <property type="entry name" value="PLDc"/>
    <property type="match status" value="2"/>
</dbReference>
<dbReference type="InterPro" id="IPR001736">
    <property type="entry name" value="PLipase_D/transphosphatidylase"/>
</dbReference>